<proteinExistence type="predicted"/>
<evidence type="ECO:0000256" key="3">
    <source>
        <dbReference type="ARBA" id="ARBA00022989"/>
    </source>
</evidence>
<feature type="transmembrane region" description="Helical" evidence="5">
    <location>
        <begin position="132"/>
        <end position="157"/>
    </location>
</feature>
<dbReference type="RefSeq" id="WP_406582324.1">
    <property type="nucleotide sequence ID" value="NZ_JBJHQH010000017.1"/>
</dbReference>
<feature type="transmembrane region" description="Helical" evidence="5">
    <location>
        <begin position="243"/>
        <end position="268"/>
    </location>
</feature>
<keyword evidence="4 5" id="KW-0472">Membrane</keyword>
<gene>
    <name evidence="6" type="ORF">ACJEBI_20385</name>
</gene>
<keyword evidence="3 5" id="KW-1133">Transmembrane helix</keyword>
<dbReference type="PANTHER" id="PTHR11785">
    <property type="entry name" value="AMINO ACID TRANSPORTER"/>
    <property type="match status" value="1"/>
</dbReference>
<organism evidence="6 7">
    <name type="scientific">Bacillus salipaludis</name>
    <dbReference type="NCBI Taxonomy" id="2547811"/>
    <lineage>
        <taxon>Bacteria</taxon>
        <taxon>Bacillati</taxon>
        <taxon>Bacillota</taxon>
        <taxon>Bacilli</taxon>
        <taxon>Bacillales</taxon>
        <taxon>Bacillaceae</taxon>
        <taxon>Bacillus</taxon>
    </lineage>
</organism>
<feature type="transmembrane region" description="Helical" evidence="5">
    <location>
        <begin position="169"/>
        <end position="189"/>
    </location>
</feature>
<dbReference type="Gene3D" id="1.20.1740.10">
    <property type="entry name" value="Amino acid/polyamine transporter I"/>
    <property type="match status" value="1"/>
</dbReference>
<accession>A0ABW8RNR3</accession>
<feature type="transmembrane region" description="Helical" evidence="5">
    <location>
        <begin position="102"/>
        <end position="126"/>
    </location>
</feature>
<feature type="transmembrane region" description="Helical" evidence="5">
    <location>
        <begin position="399"/>
        <end position="419"/>
    </location>
</feature>
<evidence type="ECO:0000313" key="7">
    <source>
        <dbReference type="Proteomes" id="UP001623041"/>
    </source>
</evidence>
<evidence type="ECO:0000256" key="5">
    <source>
        <dbReference type="SAM" id="Phobius"/>
    </source>
</evidence>
<protein>
    <submittedName>
        <fullName evidence="6">Amino acid permease</fullName>
    </submittedName>
</protein>
<feature type="transmembrane region" description="Helical" evidence="5">
    <location>
        <begin position="340"/>
        <end position="359"/>
    </location>
</feature>
<feature type="transmembrane region" description="Helical" evidence="5">
    <location>
        <begin position="365"/>
        <end position="387"/>
    </location>
</feature>
<dbReference type="Pfam" id="PF13520">
    <property type="entry name" value="AA_permease_2"/>
    <property type="match status" value="1"/>
</dbReference>
<comment type="subcellular location">
    <subcellularLocation>
        <location evidence="1">Membrane</location>
        <topology evidence="1">Multi-pass membrane protein</topology>
    </subcellularLocation>
</comment>
<dbReference type="PIRSF" id="PIRSF006060">
    <property type="entry name" value="AA_transporter"/>
    <property type="match status" value="1"/>
</dbReference>
<feature type="transmembrane region" description="Helical" evidence="5">
    <location>
        <begin position="288"/>
        <end position="314"/>
    </location>
</feature>
<dbReference type="PANTHER" id="PTHR11785:SF512">
    <property type="entry name" value="SOBREMESA, ISOFORM B"/>
    <property type="match status" value="1"/>
</dbReference>
<feature type="transmembrane region" description="Helical" evidence="5">
    <location>
        <begin position="425"/>
        <end position="447"/>
    </location>
</feature>
<dbReference type="Proteomes" id="UP001623041">
    <property type="component" value="Unassembled WGS sequence"/>
</dbReference>
<feature type="transmembrane region" description="Helical" evidence="5">
    <location>
        <begin position="24"/>
        <end position="43"/>
    </location>
</feature>
<keyword evidence="7" id="KW-1185">Reference proteome</keyword>
<sequence>MENGVAKNIATVEEKSSGGLQRKLGLSAAIAISVGTTIGSGIFSSLGEVAAASGTALFVILAFLIGGLINIPANLCYAELATAYPENGGQYIYFREAGSRPMAFLCGWISFWATDPPSISIMAIAITNYLAFFVGFSALTMKFIAVGLILIFMFVHLRSVEGGGKFQTYITAFKIIMFAILIGVGFFYFSPDIISTPAHAAAPVGIMALIAGISATTWSFDGMASVCYMTGEIKNPKKTMPRALIISGILITVLYVLLSVVVTGLLPMDILSTSSAPVSEAMKQLHGIGSAAGSLTAIMAIIVIIGSLSSCIMFQPRMPYAMAKDGLFFKSFAKVHPSWGTPYVSIMIQCAIAIVLVFASSLSDLLGYFTIVALLKNFLTFGTVFVLRRKKSGYDPMWRMPVGFLMAAIAMVVTGTLIFSTFLWAPIPGIICAVIAVATGLPAYYYWERKNKQNAVS</sequence>
<comment type="caution">
    <text evidence="6">The sequence shown here is derived from an EMBL/GenBank/DDBJ whole genome shotgun (WGS) entry which is preliminary data.</text>
</comment>
<keyword evidence="2 5" id="KW-0812">Transmembrane</keyword>
<feature type="transmembrane region" description="Helical" evidence="5">
    <location>
        <begin position="201"/>
        <end position="231"/>
    </location>
</feature>
<evidence type="ECO:0000313" key="6">
    <source>
        <dbReference type="EMBL" id="MFK9093825.1"/>
    </source>
</evidence>
<name>A0ABW8RNR3_9BACI</name>
<reference evidence="6 7" key="1">
    <citation type="submission" date="2024-11" db="EMBL/GenBank/DDBJ databases">
        <authorList>
            <person name="Lucas J.A."/>
        </authorList>
    </citation>
    <scope>NUCLEOTIDE SEQUENCE [LARGE SCALE GENOMIC DNA]</scope>
    <source>
        <strain evidence="6 7">Z 5.4</strain>
    </source>
</reference>
<dbReference type="EMBL" id="JBJHQH010000017">
    <property type="protein sequence ID" value="MFK9093825.1"/>
    <property type="molecule type" value="Genomic_DNA"/>
</dbReference>
<evidence type="ECO:0000256" key="2">
    <source>
        <dbReference type="ARBA" id="ARBA00022692"/>
    </source>
</evidence>
<dbReference type="InterPro" id="IPR002293">
    <property type="entry name" value="AA/rel_permease1"/>
</dbReference>
<feature type="transmembrane region" description="Helical" evidence="5">
    <location>
        <begin position="49"/>
        <end position="71"/>
    </location>
</feature>
<evidence type="ECO:0000256" key="4">
    <source>
        <dbReference type="ARBA" id="ARBA00023136"/>
    </source>
</evidence>
<dbReference type="InterPro" id="IPR050598">
    <property type="entry name" value="AminoAcid_Transporter"/>
</dbReference>
<evidence type="ECO:0000256" key="1">
    <source>
        <dbReference type="ARBA" id="ARBA00004141"/>
    </source>
</evidence>